<keyword evidence="3" id="KW-1185">Reference proteome</keyword>
<evidence type="ECO:0000313" key="2">
    <source>
        <dbReference type="EMBL" id="KAK9094646.1"/>
    </source>
</evidence>
<organism evidence="2 3">
    <name type="scientific">Stephania cephalantha</name>
    <dbReference type="NCBI Taxonomy" id="152367"/>
    <lineage>
        <taxon>Eukaryota</taxon>
        <taxon>Viridiplantae</taxon>
        <taxon>Streptophyta</taxon>
        <taxon>Embryophyta</taxon>
        <taxon>Tracheophyta</taxon>
        <taxon>Spermatophyta</taxon>
        <taxon>Magnoliopsida</taxon>
        <taxon>Ranunculales</taxon>
        <taxon>Menispermaceae</taxon>
        <taxon>Menispermoideae</taxon>
        <taxon>Cissampelideae</taxon>
        <taxon>Stephania</taxon>
    </lineage>
</organism>
<dbReference type="Proteomes" id="UP001419268">
    <property type="component" value="Unassembled WGS sequence"/>
</dbReference>
<dbReference type="EMBL" id="JBBNAG010000011">
    <property type="protein sequence ID" value="KAK9094646.1"/>
    <property type="molecule type" value="Genomic_DNA"/>
</dbReference>
<reference evidence="2 3" key="1">
    <citation type="submission" date="2024-01" db="EMBL/GenBank/DDBJ databases">
        <title>Genome assemblies of Stephania.</title>
        <authorList>
            <person name="Yang L."/>
        </authorList>
    </citation>
    <scope>NUCLEOTIDE SEQUENCE [LARGE SCALE GENOMIC DNA]</scope>
    <source>
        <strain evidence="2">JXDWG</strain>
        <tissue evidence="2">Leaf</tissue>
    </source>
</reference>
<dbReference type="AlphaFoldDB" id="A0AAP0EJJ1"/>
<feature type="region of interest" description="Disordered" evidence="1">
    <location>
        <begin position="46"/>
        <end position="72"/>
    </location>
</feature>
<name>A0AAP0EJJ1_9MAGN</name>
<feature type="compositionally biased region" description="Polar residues" evidence="1">
    <location>
        <begin position="50"/>
        <end position="72"/>
    </location>
</feature>
<evidence type="ECO:0000313" key="3">
    <source>
        <dbReference type="Proteomes" id="UP001419268"/>
    </source>
</evidence>
<dbReference type="PROSITE" id="PS51257">
    <property type="entry name" value="PROKAR_LIPOPROTEIN"/>
    <property type="match status" value="1"/>
</dbReference>
<protein>
    <submittedName>
        <fullName evidence="2">Uncharacterized protein</fullName>
    </submittedName>
</protein>
<evidence type="ECO:0000256" key="1">
    <source>
        <dbReference type="SAM" id="MobiDB-lite"/>
    </source>
</evidence>
<accession>A0AAP0EJJ1</accession>
<comment type="caution">
    <text evidence="2">The sequence shown here is derived from an EMBL/GenBank/DDBJ whole genome shotgun (WGS) entry which is preliminary data.</text>
</comment>
<proteinExistence type="predicted"/>
<sequence length="72" mass="7814">MWQRVIGFHRIRGSSPLALSILTTSHTPILLSSSCQVSAAHPLQARHASNLHQSRVATSASTTNAQQQNQIL</sequence>
<gene>
    <name evidence="2" type="ORF">Scep_026115</name>
</gene>